<comment type="similarity">
    <text evidence="1">Belongs to the bacterial solute-binding protein 1 family.</text>
</comment>
<evidence type="ECO:0000313" key="6">
    <source>
        <dbReference type="Proteomes" id="UP001596378"/>
    </source>
</evidence>
<feature type="region of interest" description="Disordered" evidence="3">
    <location>
        <begin position="30"/>
        <end position="52"/>
    </location>
</feature>
<evidence type="ECO:0000256" key="2">
    <source>
        <dbReference type="ARBA" id="ARBA00022448"/>
    </source>
</evidence>
<dbReference type="PANTHER" id="PTHR43649:SF29">
    <property type="entry name" value="OSMOPROTECTIVE COMPOUNDS-BINDING PROTEIN GGTB"/>
    <property type="match status" value="1"/>
</dbReference>
<comment type="caution">
    <text evidence="5">The sequence shown here is derived from an EMBL/GenBank/DDBJ whole genome shotgun (WGS) entry which is preliminary data.</text>
</comment>
<dbReference type="RefSeq" id="WP_378045381.1">
    <property type="nucleotide sequence ID" value="NZ_JBHMDN010000007.1"/>
</dbReference>
<feature type="compositionally biased region" description="Low complexity" evidence="3">
    <location>
        <begin position="35"/>
        <end position="52"/>
    </location>
</feature>
<organism evidence="5 6">
    <name type="scientific">Cohnella cellulosilytica</name>
    <dbReference type="NCBI Taxonomy" id="986710"/>
    <lineage>
        <taxon>Bacteria</taxon>
        <taxon>Bacillati</taxon>
        <taxon>Bacillota</taxon>
        <taxon>Bacilli</taxon>
        <taxon>Bacillales</taxon>
        <taxon>Paenibacillaceae</taxon>
        <taxon>Cohnella</taxon>
    </lineage>
</organism>
<dbReference type="Proteomes" id="UP001596378">
    <property type="component" value="Unassembled WGS sequence"/>
</dbReference>
<dbReference type="PROSITE" id="PS51257">
    <property type="entry name" value="PROKAR_LIPOPROTEIN"/>
    <property type="match status" value="1"/>
</dbReference>
<dbReference type="Pfam" id="PF01547">
    <property type="entry name" value="SBP_bac_1"/>
    <property type="match status" value="1"/>
</dbReference>
<name>A0ABW2F8B8_9BACL</name>
<dbReference type="InterPro" id="IPR050490">
    <property type="entry name" value="Bact_solute-bd_prot1"/>
</dbReference>
<evidence type="ECO:0000313" key="5">
    <source>
        <dbReference type="EMBL" id="MFC7148339.1"/>
    </source>
</evidence>
<dbReference type="Gene3D" id="3.40.190.10">
    <property type="entry name" value="Periplasmic binding protein-like II"/>
    <property type="match status" value="2"/>
</dbReference>
<keyword evidence="6" id="KW-1185">Reference proteome</keyword>
<keyword evidence="4" id="KW-0732">Signal</keyword>
<evidence type="ECO:0000256" key="4">
    <source>
        <dbReference type="SAM" id="SignalP"/>
    </source>
</evidence>
<proteinExistence type="inferred from homology"/>
<feature type="chain" id="PRO_5047501391" evidence="4">
    <location>
        <begin position="24"/>
        <end position="443"/>
    </location>
</feature>
<evidence type="ECO:0000256" key="3">
    <source>
        <dbReference type="SAM" id="MobiDB-lite"/>
    </source>
</evidence>
<evidence type="ECO:0000256" key="1">
    <source>
        <dbReference type="ARBA" id="ARBA00008520"/>
    </source>
</evidence>
<dbReference type="InterPro" id="IPR006059">
    <property type="entry name" value="SBP"/>
</dbReference>
<protein>
    <submittedName>
        <fullName evidence="5">ABC transporter substrate-binding protein</fullName>
    </submittedName>
</protein>
<dbReference type="PANTHER" id="PTHR43649">
    <property type="entry name" value="ARABINOSE-BINDING PROTEIN-RELATED"/>
    <property type="match status" value="1"/>
</dbReference>
<dbReference type="EMBL" id="JBHTAI010000004">
    <property type="protein sequence ID" value="MFC7148339.1"/>
    <property type="molecule type" value="Genomic_DNA"/>
</dbReference>
<feature type="signal peptide" evidence="4">
    <location>
        <begin position="1"/>
        <end position="23"/>
    </location>
</feature>
<reference evidence="6" key="1">
    <citation type="journal article" date="2019" name="Int. J. Syst. Evol. Microbiol.">
        <title>The Global Catalogue of Microorganisms (GCM) 10K type strain sequencing project: providing services to taxonomists for standard genome sequencing and annotation.</title>
        <authorList>
            <consortium name="The Broad Institute Genomics Platform"/>
            <consortium name="The Broad Institute Genome Sequencing Center for Infectious Disease"/>
            <person name="Wu L."/>
            <person name="Ma J."/>
        </authorList>
    </citation>
    <scope>NUCLEOTIDE SEQUENCE [LARGE SCALE GENOMIC DNA]</scope>
    <source>
        <strain evidence="6">KCTC 12907</strain>
    </source>
</reference>
<sequence>MKTRKWPRLAFASSLALVLAVTAACGNNNGKDSNASGSPSGSPEPSSSQPAGEPVEISFLSLITTNLTEEFWDKWIGDFETKNPDVKVKRIQAPSLEGLNDNYAKTLLTSGDFPDVLSNISYQDFAKAGALMDIPIDDDIKKINDYESLLLDGKLYTLQAYLQPHTQIFYNKDLFAKAGIDQLPRTWDELEAVAEKLKQAGITPFLTAGDWMTTLTFSILTGPEIFGKNPNWYADKNAGKVSYQDENWMTVAGRYKDFAAKGYFNKGALSIGYEQVEQEFLKGNGAMYPMGSWFTAAYAAANPGFEAGVFAPPTVDGEKTYMSGSRGTSFAVSNTTSHPEAALKFAKYLVLDPDFHKAFAASDGMFSGLAEPDNYEFSPLQQEIADLLAEAGTMSGYETQRAGDFPVNGLGNQLAKVGQNLLLDGSDLAKEMKSLDDYWEKNK</sequence>
<dbReference type="SUPFAM" id="SSF53850">
    <property type="entry name" value="Periplasmic binding protein-like II"/>
    <property type="match status" value="1"/>
</dbReference>
<accession>A0ABW2F8B8</accession>
<gene>
    <name evidence="5" type="ORF">ACFQMJ_07315</name>
</gene>
<keyword evidence="2" id="KW-0813">Transport</keyword>